<proteinExistence type="predicted"/>
<reference evidence="1 2" key="1">
    <citation type="journal article" date="2019" name="Nat. Ecol. Evol.">
        <title>Megaphylogeny resolves global patterns of mushroom evolution.</title>
        <authorList>
            <person name="Varga T."/>
            <person name="Krizsan K."/>
            <person name="Foldi C."/>
            <person name="Dima B."/>
            <person name="Sanchez-Garcia M."/>
            <person name="Sanchez-Ramirez S."/>
            <person name="Szollosi G.J."/>
            <person name="Szarkandi J.G."/>
            <person name="Papp V."/>
            <person name="Albert L."/>
            <person name="Andreopoulos W."/>
            <person name="Angelini C."/>
            <person name="Antonin V."/>
            <person name="Barry K.W."/>
            <person name="Bougher N.L."/>
            <person name="Buchanan P."/>
            <person name="Buyck B."/>
            <person name="Bense V."/>
            <person name="Catcheside P."/>
            <person name="Chovatia M."/>
            <person name="Cooper J."/>
            <person name="Damon W."/>
            <person name="Desjardin D."/>
            <person name="Finy P."/>
            <person name="Geml J."/>
            <person name="Haridas S."/>
            <person name="Hughes K."/>
            <person name="Justo A."/>
            <person name="Karasinski D."/>
            <person name="Kautmanova I."/>
            <person name="Kiss B."/>
            <person name="Kocsube S."/>
            <person name="Kotiranta H."/>
            <person name="LaButti K.M."/>
            <person name="Lechner B.E."/>
            <person name="Liimatainen K."/>
            <person name="Lipzen A."/>
            <person name="Lukacs Z."/>
            <person name="Mihaltcheva S."/>
            <person name="Morgado L.N."/>
            <person name="Niskanen T."/>
            <person name="Noordeloos M.E."/>
            <person name="Ohm R.A."/>
            <person name="Ortiz-Santana B."/>
            <person name="Ovrebo C."/>
            <person name="Racz N."/>
            <person name="Riley R."/>
            <person name="Savchenko A."/>
            <person name="Shiryaev A."/>
            <person name="Soop K."/>
            <person name="Spirin V."/>
            <person name="Szebenyi C."/>
            <person name="Tomsovsky M."/>
            <person name="Tulloss R.E."/>
            <person name="Uehling J."/>
            <person name="Grigoriev I.V."/>
            <person name="Vagvolgyi C."/>
            <person name="Papp T."/>
            <person name="Martin F.M."/>
            <person name="Miettinen O."/>
            <person name="Hibbett D.S."/>
            <person name="Nagy L.G."/>
        </authorList>
    </citation>
    <scope>NUCLEOTIDE SEQUENCE [LARGE SCALE GENOMIC DNA]</scope>
    <source>
        <strain evidence="1 2">CBS 309.79</strain>
    </source>
</reference>
<name>A0A5C3Q2B6_9AGAR</name>
<sequence>MRQDTANTFRSTLQRCSEDAASGVSTQDCDDLAGSQYPWAYSGPTRFSGPDLTRGQDVRALTIGVLAQSYLVSLPLSSCYCLQCSTTSSSSSCLECISSSPERF</sequence>
<organism evidence="1 2">
    <name type="scientific">Pterulicium gracile</name>
    <dbReference type="NCBI Taxonomy" id="1884261"/>
    <lineage>
        <taxon>Eukaryota</taxon>
        <taxon>Fungi</taxon>
        <taxon>Dikarya</taxon>
        <taxon>Basidiomycota</taxon>
        <taxon>Agaricomycotina</taxon>
        <taxon>Agaricomycetes</taxon>
        <taxon>Agaricomycetidae</taxon>
        <taxon>Agaricales</taxon>
        <taxon>Pleurotineae</taxon>
        <taxon>Pterulaceae</taxon>
        <taxon>Pterulicium</taxon>
    </lineage>
</organism>
<evidence type="ECO:0000313" key="2">
    <source>
        <dbReference type="Proteomes" id="UP000305067"/>
    </source>
</evidence>
<evidence type="ECO:0000313" key="1">
    <source>
        <dbReference type="EMBL" id="TFK96244.1"/>
    </source>
</evidence>
<protein>
    <submittedName>
        <fullName evidence="1">Uncharacterized protein</fullName>
    </submittedName>
</protein>
<keyword evidence="2" id="KW-1185">Reference proteome</keyword>
<gene>
    <name evidence="1" type="ORF">BDV98DRAFT_337175</name>
</gene>
<dbReference type="EMBL" id="ML178864">
    <property type="protein sequence ID" value="TFK96244.1"/>
    <property type="molecule type" value="Genomic_DNA"/>
</dbReference>
<dbReference type="AlphaFoldDB" id="A0A5C3Q2B6"/>
<accession>A0A5C3Q2B6</accession>
<dbReference type="Proteomes" id="UP000305067">
    <property type="component" value="Unassembled WGS sequence"/>
</dbReference>